<dbReference type="SUPFAM" id="SSF51905">
    <property type="entry name" value="FAD/NAD(P)-binding domain"/>
    <property type="match status" value="1"/>
</dbReference>
<dbReference type="EMBL" id="PCRO01000017">
    <property type="protein sequence ID" value="PIP22926.1"/>
    <property type="molecule type" value="Genomic_DNA"/>
</dbReference>
<comment type="caution">
    <text evidence="2">The sequence shown here is derived from an EMBL/GenBank/DDBJ whole genome shotgun (WGS) entry which is preliminary data.</text>
</comment>
<evidence type="ECO:0000259" key="1">
    <source>
        <dbReference type="Pfam" id="PF03486"/>
    </source>
</evidence>
<evidence type="ECO:0000313" key="3">
    <source>
        <dbReference type="Proteomes" id="UP000229976"/>
    </source>
</evidence>
<accession>A0A2G9YUK8</accession>
<dbReference type="InterPro" id="IPR057661">
    <property type="entry name" value="RsdA/BaiN/AoA(So)_Rossmann"/>
</dbReference>
<dbReference type="Proteomes" id="UP000229976">
    <property type="component" value="Unassembled WGS sequence"/>
</dbReference>
<name>A0A2G9YUK8_9BACT</name>
<dbReference type="AlphaFoldDB" id="A0A2G9YUK8"/>
<feature type="domain" description="RsdA/BaiN/AoA(So)-like Rossmann fold-like" evidence="1">
    <location>
        <begin position="6"/>
        <end position="107"/>
    </location>
</feature>
<dbReference type="InterPro" id="IPR004792">
    <property type="entry name" value="BaiN-like"/>
</dbReference>
<dbReference type="Gene3D" id="3.50.50.60">
    <property type="entry name" value="FAD/NAD(P)-binding domain"/>
    <property type="match status" value="1"/>
</dbReference>
<proteinExistence type="predicted"/>
<dbReference type="InterPro" id="IPR036188">
    <property type="entry name" value="FAD/NAD-bd_sf"/>
</dbReference>
<dbReference type="Pfam" id="PF03486">
    <property type="entry name" value="HI0933_like"/>
    <property type="match status" value="1"/>
</dbReference>
<protein>
    <recommendedName>
        <fullName evidence="1">RsdA/BaiN/AoA(So)-like Rossmann fold-like domain-containing protein</fullName>
    </recommendedName>
</protein>
<gene>
    <name evidence="2" type="ORF">COX37_01330</name>
</gene>
<evidence type="ECO:0000313" key="2">
    <source>
        <dbReference type="EMBL" id="PIP22926.1"/>
    </source>
</evidence>
<dbReference type="PANTHER" id="PTHR42887">
    <property type="entry name" value="OS12G0638800 PROTEIN"/>
    <property type="match status" value="1"/>
</dbReference>
<dbReference type="PANTHER" id="PTHR42887:SF2">
    <property type="entry name" value="OS12G0638800 PROTEIN"/>
    <property type="match status" value="1"/>
</dbReference>
<reference evidence="2 3" key="1">
    <citation type="submission" date="2017-09" db="EMBL/GenBank/DDBJ databases">
        <title>Depth-based differentiation of microbial function through sediment-hosted aquifers and enrichment of novel symbionts in the deep terrestrial subsurface.</title>
        <authorList>
            <person name="Probst A.J."/>
            <person name="Ladd B."/>
            <person name="Jarett J.K."/>
            <person name="Geller-Mcgrath D.E."/>
            <person name="Sieber C.M."/>
            <person name="Emerson J.B."/>
            <person name="Anantharaman K."/>
            <person name="Thomas B.C."/>
            <person name="Malmstrom R."/>
            <person name="Stieglmeier M."/>
            <person name="Klingl A."/>
            <person name="Woyke T."/>
            <person name="Ryan C.M."/>
            <person name="Banfield J.F."/>
        </authorList>
    </citation>
    <scope>NUCLEOTIDE SEQUENCE [LARGE SCALE GENOMIC DNA]</scope>
    <source>
        <strain evidence="2">CG23_combo_of_CG06-09_8_20_14_all_39_17</strain>
    </source>
</reference>
<sequence>MQGEFDVAVIGGGPAGMMVAGRVAELGARVVLIEKNLNLGRKLMMSGNGRCNISQAEFDDRKFIEKLGKNGQFLFSALSVFGPEEVVRFFEERGLKTKTEKTAGFFLFQTELKTSLMFYPDI</sequence>
<organism evidence="2 3">
    <name type="scientific">Candidatus Nealsonbacteria bacterium CG23_combo_of_CG06-09_8_20_14_all_39_17</name>
    <dbReference type="NCBI Taxonomy" id="1974722"/>
    <lineage>
        <taxon>Bacteria</taxon>
        <taxon>Candidatus Nealsoniibacteriota</taxon>
    </lineage>
</organism>